<dbReference type="SUPFAM" id="SSF53697">
    <property type="entry name" value="SIS domain"/>
    <property type="match status" value="1"/>
</dbReference>
<proteinExistence type="predicted"/>
<dbReference type="InterPro" id="IPR035490">
    <property type="entry name" value="GlmS/FrlB_SIS"/>
</dbReference>
<dbReference type="Gene3D" id="3.40.50.10490">
    <property type="entry name" value="Glucose-6-phosphate isomerase like protein, domain 1"/>
    <property type="match status" value="2"/>
</dbReference>
<evidence type="ECO:0000256" key="1">
    <source>
        <dbReference type="ARBA" id="ARBA00022576"/>
    </source>
</evidence>
<dbReference type="AlphaFoldDB" id="A0A6B0Y2C7"/>
<sequence>MASEIFEIPDMLARQIDAVGTYWNAGRRLEEDRIRGIVTCARGTSDHAATFFKYLMETHAGLPVASIGPSVASVYGSKLRLEGFACVSFSQSGTSPDLARLQGAAKAGGARTIAILNAADSPLGEGADMVLPVLAGPERAVAATKSFVGMLFASLAILAGYRQDRDMKAALEELPGLALQALDLDWSSAAIPLARSGSLYCVSRGPGLAVAAEAALKFKETCRLHAEAFSAAELFHGPVAIVRERFAVLFFGARGSAESSLDEAMKVLRNRGACVLLAHPDRERASLAMPCSRHEAFDPLVQSVGFYRFVERLARDLGEDPDAPPGLKKVTKTV</sequence>
<dbReference type="PANTHER" id="PTHR10937:SF8">
    <property type="entry name" value="AMINOTRANSFERASE-RELATED"/>
    <property type="match status" value="1"/>
</dbReference>
<dbReference type="GO" id="GO:1901135">
    <property type="term" value="P:carbohydrate derivative metabolic process"/>
    <property type="evidence" value="ECO:0007669"/>
    <property type="project" value="InterPro"/>
</dbReference>
<keyword evidence="1" id="KW-0808">Transferase</keyword>
<dbReference type="GO" id="GO:0008483">
    <property type="term" value="F:transaminase activity"/>
    <property type="evidence" value="ECO:0007669"/>
    <property type="project" value="UniProtKB-KW"/>
</dbReference>
<reference evidence="4" key="1">
    <citation type="submission" date="2019-09" db="EMBL/GenBank/DDBJ databases">
        <title>Characterisation of the sponge microbiome using genome-centric metagenomics.</title>
        <authorList>
            <person name="Engelberts J.P."/>
            <person name="Robbins S.J."/>
            <person name="De Goeij J.M."/>
            <person name="Aranda M."/>
            <person name="Bell S.C."/>
            <person name="Webster N.S."/>
        </authorList>
    </citation>
    <scope>NUCLEOTIDE SEQUENCE</scope>
    <source>
        <strain evidence="4">SB0664_bin_43</strain>
    </source>
</reference>
<evidence type="ECO:0000256" key="2">
    <source>
        <dbReference type="ARBA" id="ARBA00022737"/>
    </source>
</evidence>
<dbReference type="GO" id="GO:0097367">
    <property type="term" value="F:carbohydrate derivative binding"/>
    <property type="evidence" value="ECO:0007669"/>
    <property type="project" value="InterPro"/>
</dbReference>
<dbReference type="PROSITE" id="PS51464">
    <property type="entry name" value="SIS"/>
    <property type="match status" value="2"/>
</dbReference>
<dbReference type="InterPro" id="IPR046348">
    <property type="entry name" value="SIS_dom_sf"/>
</dbReference>
<evidence type="ECO:0000259" key="3">
    <source>
        <dbReference type="PROSITE" id="PS51464"/>
    </source>
</evidence>
<organism evidence="4">
    <name type="scientific">Boseongicola sp. SB0664_bin_43</name>
    <dbReference type="NCBI Taxonomy" id="2604844"/>
    <lineage>
        <taxon>Bacteria</taxon>
        <taxon>Pseudomonadati</taxon>
        <taxon>Pseudomonadota</taxon>
        <taxon>Alphaproteobacteria</taxon>
        <taxon>Rhodobacterales</taxon>
        <taxon>Paracoccaceae</taxon>
        <taxon>Boseongicola</taxon>
    </lineage>
</organism>
<dbReference type="Pfam" id="PF01380">
    <property type="entry name" value="SIS"/>
    <property type="match status" value="2"/>
</dbReference>
<feature type="domain" description="SIS" evidence="3">
    <location>
        <begin position="189"/>
        <end position="319"/>
    </location>
</feature>
<keyword evidence="2" id="KW-0677">Repeat</keyword>
<dbReference type="InterPro" id="IPR001347">
    <property type="entry name" value="SIS_dom"/>
</dbReference>
<feature type="domain" description="SIS" evidence="3">
    <location>
        <begin position="25"/>
        <end position="166"/>
    </location>
</feature>
<evidence type="ECO:0000313" key="4">
    <source>
        <dbReference type="EMBL" id="MXY33216.1"/>
    </source>
</evidence>
<gene>
    <name evidence="4" type="ORF">F4Y60_03820</name>
</gene>
<dbReference type="InterPro" id="IPR035466">
    <property type="entry name" value="GlmS/AgaS_SIS"/>
</dbReference>
<dbReference type="CDD" id="cd05008">
    <property type="entry name" value="SIS_GlmS_GlmD_1"/>
    <property type="match status" value="1"/>
</dbReference>
<keyword evidence="1" id="KW-0032">Aminotransferase</keyword>
<dbReference type="EMBL" id="VXRY01000149">
    <property type="protein sequence ID" value="MXY33216.1"/>
    <property type="molecule type" value="Genomic_DNA"/>
</dbReference>
<accession>A0A6B0Y2C7</accession>
<dbReference type="PANTHER" id="PTHR10937">
    <property type="entry name" value="GLUCOSAMINE--FRUCTOSE-6-PHOSPHATE AMINOTRANSFERASE, ISOMERIZING"/>
    <property type="match status" value="1"/>
</dbReference>
<name>A0A6B0Y2C7_9RHOB</name>
<comment type="caution">
    <text evidence="4">The sequence shown here is derived from an EMBL/GenBank/DDBJ whole genome shotgun (WGS) entry which is preliminary data.</text>
</comment>
<dbReference type="CDD" id="cd05009">
    <property type="entry name" value="SIS_GlmS_GlmD_2"/>
    <property type="match status" value="1"/>
</dbReference>
<protein>
    <submittedName>
        <fullName evidence="4">SIS domain-containing protein</fullName>
    </submittedName>
</protein>